<dbReference type="RefSeq" id="XP_075110242.1">
    <property type="nucleotide sequence ID" value="XM_075254141.1"/>
</dbReference>
<keyword evidence="1" id="KW-1185">Reference proteome</keyword>
<evidence type="ECO:0000313" key="2">
    <source>
        <dbReference type="RefSeq" id="XP_075110242.1"/>
    </source>
</evidence>
<dbReference type="Proteomes" id="UP000790787">
    <property type="component" value="Chromosome 1"/>
</dbReference>
<sequence>MASPNPNPKRIPILDSFPNALVRHRRGRGGRLRSLGSVRGGSSSSITPSSSFSTISRGSITKKSSSKGKELSEPLQEPLVEEIVPNDLSFENDRKSLRDQVVNLEKADIFPSLITEPLISMVRKDCNWRSDLCIVIPNPNQRISSFRIGFSFVYTYPFTLGFNPAIDPVILDFCHFFKICLGQIGPLVWRAVACLRYLSVKSNVSFTLPHLIHLYYPKLFRHGVFTLTARSKRVLVSPKDDKNRGWYTRYVAVRTVDLVGETNIPFPEKWNFAPTMGDVEPVPNFRGWVDSILKVVPIEARTWKSISNLHGWKVKTHGFAIRGMTTEVAIALRASSGTSLSLERTQATLSKRKVVEEDSENDEDEDTSLIARPRVRRRIIFEDEAEVTPVRASLTEPVRIPSDDETTLRDTNESIQCLFVSGFESGELGPVLDEVPFSSSVPPLVSSASLPILFVPAPLSISVPLPVSSSLPVSSPSTPVIFTSSTAPPSIAPPPSVQHAGEGSSSRSLAMRSVTLEVPANNSLLRKSGGADAWLRPLIGDIEKKKMSSHSCLTLVNDIVHSTLKTNLIGTELMGRISLLEKKTRESEKSIHEDEEIAKRAQLEADNWKEQFENAQGTIEELQESRNHLEQQNRSLTSELAVAKASSSQFEKDKERLNVAFQNNYQSQVKKSENLRHSWIRKKNMQEN</sequence>
<reference evidence="1" key="1">
    <citation type="journal article" date="2014" name="Nat. Commun.">
        <title>The tobacco genome sequence and its comparison with those of tomato and potato.</title>
        <authorList>
            <person name="Sierro N."/>
            <person name="Battey J.N."/>
            <person name="Ouadi S."/>
            <person name="Bakaher N."/>
            <person name="Bovet L."/>
            <person name="Willig A."/>
            <person name="Goepfert S."/>
            <person name="Peitsch M.C."/>
            <person name="Ivanov N.V."/>
        </authorList>
    </citation>
    <scope>NUCLEOTIDE SEQUENCE [LARGE SCALE GENOMIC DNA]</scope>
</reference>
<organism evidence="1 2">
    <name type="scientific">Nicotiana tabacum</name>
    <name type="common">Common tobacco</name>
    <dbReference type="NCBI Taxonomy" id="4097"/>
    <lineage>
        <taxon>Eukaryota</taxon>
        <taxon>Viridiplantae</taxon>
        <taxon>Streptophyta</taxon>
        <taxon>Embryophyta</taxon>
        <taxon>Tracheophyta</taxon>
        <taxon>Spermatophyta</taxon>
        <taxon>Magnoliopsida</taxon>
        <taxon>eudicotyledons</taxon>
        <taxon>Gunneridae</taxon>
        <taxon>Pentapetalae</taxon>
        <taxon>asterids</taxon>
        <taxon>lamiids</taxon>
        <taxon>Solanales</taxon>
        <taxon>Solanaceae</taxon>
        <taxon>Nicotianoideae</taxon>
        <taxon>Nicotianeae</taxon>
        <taxon>Nicotiana</taxon>
    </lineage>
</organism>
<gene>
    <name evidence="2" type="primary">LOC107829777</name>
</gene>
<name>A0AC58UL75_TOBAC</name>
<accession>A0AC58UL75</accession>
<proteinExistence type="predicted"/>
<evidence type="ECO:0000313" key="1">
    <source>
        <dbReference type="Proteomes" id="UP000790787"/>
    </source>
</evidence>
<reference evidence="2" key="2">
    <citation type="submission" date="2025-08" db="UniProtKB">
        <authorList>
            <consortium name="RefSeq"/>
        </authorList>
    </citation>
    <scope>IDENTIFICATION</scope>
    <source>
        <tissue evidence="2">Leaf</tissue>
    </source>
</reference>
<protein>
    <submittedName>
        <fullName evidence="2">Uncharacterized protein LOC107829777 isoform X1</fullName>
    </submittedName>
</protein>